<dbReference type="Proteomes" id="UP000315471">
    <property type="component" value="Unassembled WGS sequence"/>
</dbReference>
<evidence type="ECO:0000256" key="1">
    <source>
        <dbReference type="SAM" id="MobiDB-lite"/>
    </source>
</evidence>
<proteinExistence type="predicted"/>
<keyword evidence="3" id="KW-1185">Reference proteome</keyword>
<evidence type="ECO:0000313" key="3">
    <source>
        <dbReference type="Proteomes" id="UP000315471"/>
    </source>
</evidence>
<feature type="region of interest" description="Disordered" evidence="1">
    <location>
        <begin position="129"/>
        <end position="151"/>
    </location>
</feature>
<name>A0A5C6E1G3_9BACT</name>
<dbReference type="EMBL" id="SJPY01000004">
    <property type="protein sequence ID" value="TWU41216.1"/>
    <property type="molecule type" value="Genomic_DNA"/>
</dbReference>
<evidence type="ECO:0000313" key="2">
    <source>
        <dbReference type="EMBL" id="TWU41216.1"/>
    </source>
</evidence>
<organism evidence="2 3">
    <name type="scientific">Novipirellula aureliae</name>
    <dbReference type="NCBI Taxonomy" id="2527966"/>
    <lineage>
        <taxon>Bacteria</taxon>
        <taxon>Pseudomonadati</taxon>
        <taxon>Planctomycetota</taxon>
        <taxon>Planctomycetia</taxon>
        <taxon>Pirellulales</taxon>
        <taxon>Pirellulaceae</taxon>
        <taxon>Novipirellula</taxon>
    </lineage>
</organism>
<gene>
    <name evidence="2" type="ORF">Q31b_26550</name>
</gene>
<comment type="caution">
    <text evidence="2">The sequence shown here is derived from an EMBL/GenBank/DDBJ whole genome shotgun (WGS) entry which is preliminary data.</text>
</comment>
<sequence>MSSKGNNPSKLSLFPDSWLLYPQSRFSRSFWSFPKACIWLCVARLNPHGHPHRQRQDVDDQWRMVRIPLHPAIRQEPCYESTRSGSSGTHDLNRCRLNRSAIRERRTSCLAFRAMAEVDPRREWLSSMPIQGQSILMPESRRSSQSRDSQT</sequence>
<protein>
    <submittedName>
        <fullName evidence="2">Uncharacterized protein</fullName>
    </submittedName>
</protein>
<dbReference type="AlphaFoldDB" id="A0A5C6E1G3"/>
<accession>A0A5C6E1G3</accession>
<reference evidence="2 3" key="1">
    <citation type="submission" date="2019-02" db="EMBL/GenBank/DDBJ databases">
        <title>Deep-cultivation of Planctomycetes and their phenomic and genomic characterization uncovers novel biology.</title>
        <authorList>
            <person name="Wiegand S."/>
            <person name="Jogler M."/>
            <person name="Boedeker C."/>
            <person name="Pinto D."/>
            <person name="Vollmers J."/>
            <person name="Rivas-Marin E."/>
            <person name="Kohn T."/>
            <person name="Peeters S.H."/>
            <person name="Heuer A."/>
            <person name="Rast P."/>
            <person name="Oberbeckmann S."/>
            <person name="Bunk B."/>
            <person name="Jeske O."/>
            <person name="Meyerdierks A."/>
            <person name="Storesund J.E."/>
            <person name="Kallscheuer N."/>
            <person name="Luecker S."/>
            <person name="Lage O.M."/>
            <person name="Pohl T."/>
            <person name="Merkel B.J."/>
            <person name="Hornburger P."/>
            <person name="Mueller R.-W."/>
            <person name="Bruemmer F."/>
            <person name="Labrenz M."/>
            <person name="Spormann A.M."/>
            <person name="Op Den Camp H."/>
            <person name="Overmann J."/>
            <person name="Amann R."/>
            <person name="Jetten M.S.M."/>
            <person name="Mascher T."/>
            <person name="Medema M.H."/>
            <person name="Devos D.P."/>
            <person name="Kaster A.-K."/>
            <person name="Ovreas L."/>
            <person name="Rohde M."/>
            <person name="Galperin M.Y."/>
            <person name="Jogler C."/>
        </authorList>
    </citation>
    <scope>NUCLEOTIDE SEQUENCE [LARGE SCALE GENOMIC DNA]</scope>
    <source>
        <strain evidence="2 3">Q31b</strain>
    </source>
</reference>